<dbReference type="SUPFAM" id="SSF55729">
    <property type="entry name" value="Acyl-CoA N-acyltransferases (Nat)"/>
    <property type="match status" value="1"/>
</dbReference>
<accession>A0A1H2VCK0</accession>
<dbReference type="PANTHER" id="PTHR13947">
    <property type="entry name" value="GNAT FAMILY N-ACETYLTRANSFERASE"/>
    <property type="match status" value="1"/>
</dbReference>
<dbReference type="Proteomes" id="UP000198569">
    <property type="component" value="Unassembled WGS sequence"/>
</dbReference>
<dbReference type="OrthoDB" id="9803233at2"/>
<keyword evidence="4" id="KW-1185">Reference proteome</keyword>
<dbReference type="InterPro" id="IPR050769">
    <property type="entry name" value="NAT_camello-type"/>
</dbReference>
<name>A0A1H2VCK0_9FLAO</name>
<dbReference type="CDD" id="cd04301">
    <property type="entry name" value="NAT_SF"/>
    <property type="match status" value="1"/>
</dbReference>
<dbReference type="AlphaFoldDB" id="A0A1H2VCK0"/>
<dbReference type="PROSITE" id="PS51186">
    <property type="entry name" value="GNAT"/>
    <property type="match status" value="1"/>
</dbReference>
<dbReference type="GO" id="GO:0008080">
    <property type="term" value="F:N-acetyltransferase activity"/>
    <property type="evidence" value="ECO:0007669"/>
    <property type="project" value="InterPro"/>
</dbReference>
<feature type="domain" description="N-acetyltransferase" evidence="2">
    <location>
        <begin position="6"/>
        <end position="152"/>
    </location>
</feature>
<dbReference type="InterPro" id="IPR000182">
    <property type="entry name" value="GNAT_dom"/>
</dbReference>
<dbReference type="Gene3D" id="3.40.630.30">
    <property type="match status" value="1"/>
</dbReference>
<evidence type="ECO:0000259" key="2">
    <source>
        <dbReference type="PROSITE" id="PS51186"/>
    </source>
</evidence>
<sequence>MEDQIKIIRTTSENHDFVSLVSALDKSLWEAYPELKSNYWGNNIIELNPNVVIVYLDDVAVACSCFKKYDRNTIEIKRMFVSVDNRGKRLAQLMLRELESWAKELGFTVSVLETLYKQEAAIRMYQKAAYVITENYGPYVGLKNSICMQKQI</sequence>
<dbReference type="InterPro" id="IPR016181">
    <property type="entry name" value="Acyl_CoA_acyltransferase"/>
</dbReference>
<dbReference type="STRING" id="229203.SAMN05444338_10442"/>
<evidence type="ECO:0000313" key="4">
    <source>
        <dbReference type="Proteomes" id="UP000198569"/>
    </source>
</evidence>
<dbReference type="Pfam" id="PF00583">
    <property type="entry name" value="Acetyltransf_1"/>
    <property type="match status" value="1"/>
</dbReference>
<proteinExistence type="predicted"/>
<dbReference type="EMBL" id="FNMV01000004">
    <property type="protein sequence ID" value="SDW65960.1"/>
    <property type="molecule type" value="Genomic_DNA"/>
</dbReference>
<organism evidence="3 4">
    <name type="scientific">Flavobacterium degerlachei</name>
    <dbReference type="NCBI Taxonomy" id="229203"/>
    <lineage>
        <taxon>Bacteria</taxon>
        <taxon>Pseudomonadati</taxon>
        <taxon>Bacteroidota</taxon>
        <taxon>Flavobacteriia</taxon>
        <taxon>Flavobacteriales</taxon>
        <taxon>Flavobacteriaceae</taxon>
        <taxon>Flavobacterium</taxon>
    </lineage>
</organism>
<keyword evidence="1 3" id="KW-0808">Transferase</keyword>
<evidence type="ECO:0000256" key="1">
    <source>
        <dbReference type="ARBA" id="ARBA00022679"/>
    </source>
</evidence>
<evidence type="ECO:0000313" key="3">
    <source>
        <dbReference type="EMBL" id="SDW65960.1"/>
    </source>
</evidence>
<dbReference type="RefSeq" id="WP_091430400.1">
    <property type="nucleotide sequence ID" value="NZ_FNMV01000004.1"/>
</dbReference>
<gene>
    <name evidence="3" type="ORF">SAMN05444338_10442</name>
</gene>
<reference evidence="4" key="1">
    <citation type="submission" date="2016-10" db="EMBL/GenBank/DDBJ databases">
        <authorList>
            <person name="Varghese N."/>
            <person name="Submissions S."/>
        </authorList>
    </citation>
    <scope>NUCLEOTIDE SEQUENCE [LARGE SCALE GENOMIC DNA]</scope>
    <source>
        <strain evidence="4">DSM 15718</strain>
    </source>
</reference>
<protein>
    <submittedName>
        <fullName evidence="3">Acetyltransferase (GNAT) family protein</fullName>
    </submittedName>
</protein>
<dbReference type="PANTHER" id="PTHR13947:SF37">
    <property type="entry name" value="LD18367P"/>
    <property type="match status" value="1"/>
</dbReference>